<comment type="caution">
    <text evidence="7">The sequence shown here is derived from an EMBL/GenBank/DDBJ whole genome shotgun (WGS) entry which is preliminary data.</text>
</comment>
<evidence type="ECO:0000313" key="8">
    <source>
        <dbReference type="Proteomes" id="UP000228711"/>
    </source>
</evidence>
<dbReference type="InterPro" id="IPR029033">
    <property type="entry name" value="His_PPase_superfam"/>
</dbReference>
<dbReference type="SMART" id="SM00855">
    <property type="entry name" value="PGAM"/>
    <property type="match status" value="1"/>
</dbReference>
<dbReference type="GO" id="GO:0005524">
    <property type="term" value="F:ATP binding"/>
    <property type="evidence" value="ECO:0007669"/>
    <property type="project" value="InterPro"/>
</dbReference>
<dbReference type="PROSITE" id="PS00175">
    <property type="entry name" value="PG_MUTASE"/>
    <property type="match status" value="1"/>
</dbReference>
<dbReference type="EC" id="5.4.2.11" evidence="2"/>
<gene>
    <name evidence="7" type="ORF">COT25_04675</name>
</gene>
<dbReference type="Proteomes" id="UP000228711">
    <property type="component" value="Unassembled WGS sequence"/>
</dbReference>
<evidence type="ECO:0000256" key="2">
    <source>
        <dbReference type="ARBA" id="ARBA00012028"/>
    </source>
</evidence>
<evidence type="ECO:0000256" key="5">
    <source>
        <dbReference type="PIRSR" id="PIRSR613078-1"/>
    </source>
</evidence>
<protein>
    <recommendedName>
        <fullName evidence="2">phosphoglycerate mutase (2,3-diphosphoglycerate-dependent)</fullName>
        <ecNumber evidence="2">5.4.2.11</ecNumber>
    </recommendedName>
</protein>
<comment type="similarity">
    <text evidence="1">Belongs to the phosphoglycerate mutase family. BPG-dependent PGAM subfamily.</text>
</comment>
<organism evidence="7 8">
    <name type="scientific">Candidatus Kerfeldbacteria bacterium CG08_land_8_20_14_0_20_42_7</name>
    <dbReference type="NCBI Taxonomy" id="2014245"/>
    <lineage>
        <taxon>Bacteria</taxon>
        <taxon>Candidatus Kerfeldiibacteriota</taxon>
    </lineage>
</organism>
<keyword evidence="3" id="KW-0324">Glycolysis</keyword>
<dbReference type="AlphaFoldDB" id="A0A2H0YRL8"/>
<dbReference type="InterPro" id="IPR005952">
    <property type="entry name" value="Phosphogly_mut1"/>
</dbReference>
<dbReference type="SUPFAM" id="SSF53254">
    <property type="entry name" value="Phosphoglycerate mutase-like"/>
    <property type="match status" value="1"/>
</dbReference>
<feature type="binding site" evidence="6">
    <location>
        <position position="91"/>
    </location>
    <ligand>
        <name>substrate</name>
    </ligand>
</feature>
<keyword evidence="4" id="KW-0413">Isomerase</keyword>
<evidence type="ECO:0000256" key="1">
    <source>
        <dbReference type="ARBA" id="ARBA00006717"/>
    </source>
</evidence>
<evidence type="ECO:0000256" key="3">
    <source>
        <dbReference type="ARBA" id="ARBA00023152"/>
    </source>
</evidence>
<dbReference type="InterPro" id="IPR001345">
    <property type="entry name" value="PG/BPGM_mutase_AS"/>
</dbReference>
<evidence type="ECO:0000256" key="6">
    <source>
        <dbReference type="PIRSR" id="PIRSR613078-2"/>
    </source>
</evidence>
<accession>A0A2H0YRL8</accession>
<dbReference type="PRINTS" id="PR00991">
    <property type="entry name" value="6PFRUCTKNASE"/>
</dbReference>
<feature type="active site" description="Proton donor/acceptor" evidence="5">
    <location>
        <position position="80"/>
    </location>
</feature>
<dbReference type="PANTHER" id="PTHR11931">
    <property type="entry name" value="PHOSPHOGLYCERATE MUTASE"/>
    <property type="match status" value="1"/>
</dbReference>
<evidence type="ECO:0000313" key="7">
    <source>
        <dbReference type="EMBL" id="PIS41151.1"/>
    </source>
</evidence>
<dbReference type="InterPro" id="IPR003094">
    <property type="entry name" value="6Pfruct_kin"/>
</dbReference>
<feature type="binding site" evidence="6">
    <location>
        <position position="58"/>
    </location>
    <ligand>
        <name>substrate</name>
    </ligand>
</feature>
<feature type="binding site" evidence="6">
    <location>
        <begin position="8"/>
        <end position="15"/>
    </location>
    <ligand>
        <name>substrate</name>
    </ligand>
</feature>
<name>A0A2H0YRL8_9BACT</name>
<dbReference type="GO" id="GO:0006096">
    <property type="term" value="P:glycolytic process"/>
    <property type="evidence" value="ECO:0007669"/>
    <property type="project" value="UniProtKB-KW"/>
</dbReference>
<feature type="active site" description="Tele-phosphohistidine intermediate" evidence="5">
    <location>
        <position position="9"/>
    </location>
</feature>
<dbReference type="PIRSF" id="PIRSF000709">
    <property type="entry name" value="6PFK_2-Ptase"/>
    <property type="match status" value="1"/>
</dbReference>
<proteinExistence type="inferred from homology"/>
<sequence length="184" mass="21161">MIALYIVRHGETDYNKQGRYLGRTDISLSSDGIRQAKELTMEVKGFPVDVVISSPLKRTMEMAHIIAPDKDIVKDDHFIERSIGVYEGLTKQEAKNKYPDLYGRNITRIFNEAPPHGETIKQVQERVFEGINELKQKYQGKNILLVSHAFIAKVINKYFHPDLSDEDFFKFVLPLAGIAKYKIF</sequence>
<dbReference type="GO" id="GO:0004619">
    <property type="term" value="F:phosphoglycerate mutase activity"/>
    <property type="evidence" value="ECO:0007669"/>
    <property type="project" value="UniProtKB-EC"/>
</dbReference>
<dbReference type="Pfam" id="PF00300">
    <property type="entry name" value="His_Phos_1"/>
    <property type="match status" value="1"/>
</dbReference>
<dbReference type="EMBL" id="PEXV01000148">
    <property type="protein sequence ID" value="PIS41151.1"/>
    <property type="molecule type" value="Genomic_DNA"/>
</dbReference>
<evidence type="ECO:0000256" key="4">
    <source>
        <dbReference type="ARBA" id="ARBA00023235"/>
    </source>
</evidence>
<dbReference type="Gene3D" id="3.40.50.1240">
    <property type="entry name" value="Phosphoglycerate mutase-like"/>
    <property type="match status" value="1"/>
</dbReference>
<reference evidence="8" key="1">
    <citation type="submission" date="2017-09" db="EMBL/GenBank/DDBJ databases">
        <title>Depth-based differentiation of microbial function through sediment-hosted aquifers and enrichment of novel symbionts in the deep terrestrial subsurface.</title>
        <authorList>
            <person name="Probst A.J."/>
            <person name="Ladd B."/>
            <person name="Jarett J.K."/>
            <person name="Geller-Mcgrath D.E."/>
            <person name="Sieber C.M.K."/>
            <person name="Emerson J.B."/>
            <person name="Anantharaman K."/>
            <person name="Thomas B.C."/>
            <person name="Malmstrom R."/>
            <person name="Stieglmeier M."/>
            <person name="Klingl A."/>
            <person name="Woyke T."/>
            <person name="Ryan C.M."/>
            <person name="Banfield J.F."/>
        </authorList>
    </citation>
    <scope>NUCLEOTIDE SEQUENCE [LARGE SCALE GENOMIC DNA]</scope>
</reference>
<dbReference type="CDD" id="cd07067">
    <property type="entry name" value="HP_PGM_like"/>
    <property type="match status" value="1"/>
</dbReference>
<dbReference type="InterPro" id="IPR013078">
    <property type="entry name" value="His_Pase_superF_clade-1"/>
</dbReference>
<dbReference type="GO" id="GO:0006003">
    <property type="term" value="P:fructose 2,6-bisphosphate metabolic process"/>
    <property type="evidence" value="ECO:0007669"/>
    <property type="project" value="InterPro"/>
</dbReference>